<evidence type="ECO:0000256" key="1">
    <source>
        <dbReference type="SAM" id="MobiDB-lite"/>
    </source>
</evidence>
<dbReference type="SUPFAM" id="SSF49464">
    <property type="entry name" value="Carboxypeptidase regulatory domain-like"/>
    <property type="match status" value="1"/>
</dbReference>
<sequence>MTSIRVAAQARPIQVLSAGSILLILIAGLAVGLGRPAKSGNDRLLASLTDAPVPPLAEDSSAVPEMLAIVGRVLDAKGEPIPGARLYSGVSPPGEDRPSSVRATTGPDGRFHFPLARSELAASRSAGAGEQGPLVAAFADGYGPAWSADLKIGEPDGLLFTLPPDDVPVTGRLIDLEGQPVAGVSVRVLQLAATPEEDLSSWLKDVAAGLPGYRAFSHLYLSRPMEAGLTSLIRPASTGLDGQFRLTGLGRERLGTLLIQGPKTATRILNVITRPGASVSVRVSDPTPGEPSNRTHSIHSSNFVEVIAPSRPVEGIVRDRDTNRPLPGVRVRNVVGFGNTDSDILDSLTDWPGTFTRTTTNEQGQYRLEGLPIRETVTLRADPADGQPYHPGSREFANRPGAGSTSIDFALTPGVLVRGRATDRATGAPVAALIEYQPTVENEKAVRSRELAPAEARPTDRDGRYALVTFPGPGLITAKALGDRFLHADLVATGESEDRPTFPNVNEATSPSRCHAFATIDPAALTDAGTCDLALTAGPEPLVTILGPDGQPLAGSQASGLSSGDLARQGWWQSRVKARFPVTGLTDRRIRVVLFQHMNQHLAGSLAVRDSEAGPLVVQLRPWGAVSGRLVDSHGRPRPDILLSYRGSPNVHRSASLPPHDARTDRDGRFSLTGLVPGQEYVLRIADEKGTGPKVGDSVNLEPGETTVLGDVREVSP</sequence>
<keyword evidence="2" id="KW-0472">Membrane</keyword>
<proteinExistence type="predicted"/>
<dbReference type="RefSeq" id="WP_406695573.1">
    <property type="nucleotide sequence ID" value="NZ_CP155447.1"/>
</dbReference>
<protein>
    <recommendedName>
        <fullName evidence="4">Carboxypeptidase regulatory-like domain-containing protein</fullName>
    </recommendedName>
</protein>
<keyword evidence="2" id="KW-0812">Transmembrane</keyword>
<feature type="region of interest" description="Disordered" evidence="1">
    <location>
        <begin position="645"/>
        <end position="666"/>
    </location>
</feature>
<dbReference type="SUPFAM" id="SSF49452">
    <property type="entry name" value="Starch-binding domain-like"/>
    <property type="match status" value="1"/>
</dbReference>
<dbReference type="InterPro" id="IPR008969">
    <property type="entry name" value="CarboxyPept-like_regulatory"/>
</dbReference>
<name>A0AAU7CCD9_9BACT</name>
<dbReference type="GO" id="GO:0030246">
    <property type="term" value="F:carbohydrate binding"/>
    <property type="evidence" value="ECO:0007669"/>
    <property type="project" value="InterPro"/>
</dbReference>
<feature type="region of interest" description="Disordered" evidence="1">
    <location>
        <begin position="84"/>
        <end position="108"/>
    </location>
</feature>
<evidence type="ECO:0008006" key="4">
    <source>
        <dbReference type="Google" id="ProtNLM"/>
    </source>
</evidence>
<reference evidence="3" key="1">
    <citation type="submission" date="2024-05" db="EMBL/GenBank/DDBJ databases">
        <title>Planctomycetes of the genus Singulisphaera possess chitinolytic capabilities.</title>
        <authorList>
            <person name="Ivanova A."/>
        </authorList>
    </citation>
    <scope>NUCLEOTIDE SEQUENCE</scope>
    <source>
        <strain evidence="3">Ch08T</strain>
    </source>
</reference>
<feature type="transmembrane region" description="Helical" evidence="2">
    <location>
        <begin position="12"/>
        <end position="33"/>
    </location>
</feature>
<evidence type="ECO:0000313" key="3">
    <source>
        <dbReference type="EMBL" id="XBH02831.1"/>
    </source>
</evidence>
<dbReference type="InterPro" id="IPR013784">
    <property type="entry name" value="Carb-bd-like_fold"/>
</dbReference>
<dbReference type="Gene3D" id="2.60.40.1120">
    <property type="entry name" value="Carboxypeptidase-like, regulatory domain"/>
    <property type="match status" value="1"/>
</dbReference>
<feature type="region of interest" description="Disordered" evidence="1">
    <location>
        <begin position="687"/>
        <end position="717"/>
    </location>
</feature>
<evidence type="ECO:0000256" key="2">
    <source>
        <dbReference type="SAM" id="Phobius"/>
    </source>
</evidence>
<dbReference type="AlphaFoldDB" id="A0AAU7CCD9"/>
<keyword evidence="2" id="KW-1133">Transmembrane helix</keyword>
<gene>
    <name evidence="3" type="ORF">V5E97_31630</name>
</gene>
<dbReference type="EMBL" id="CP155447">
    <property type="protein sequence ID" value="XBH02831.1"/>
    <property type="molecule type" value="Genomic_DNA"/>
</dbReference>
<accession>A0AAU7CCD9</accession>
<organism evidence="3">
    <name type="scientific">Singulisphaera sp. Ch08</name>
    <dbReference type="NCBI Taxonomy" id="3120278"/>
    <lineage>
        <taxon>Bacteria</taxon>
        <taxon>Pseudomonadati</taxon>
        <taxon>Planctomycetota</taxon>
        <taxon>Planctomycetia</taxon>
        <taxon>Isosphaerales</taxon>
        <taxon>Isosphaeraceae</taxon>
        <taxon>Singulisphaera</taxon>
    </lineage>
</organism>